<evidence type="ECO:0000259" key="9">
    <source>
        <dbReference type="Pfam" id="PF05738"/>
    </source>
</evidence>
<dbReference type="GO" id="GO:0007155">
    <property type="term" value="P:cell adhesion"/>
    <property type="evidence" value="ECO:0007669"/>
    <property type="project" value="InterPro"/>
</dbReference>
<dbReference type="InterPro" id="IPR041033">
    <property type="entry name" value="SpaA_PFL_dom_1"/>
</dbReference>
<comment type="similarity">
    <text evidence="2">Belongs to the serine-aspartate repeat-containing protein (SDr) family.</text>
</comment>
<comment type="caution">
    <text evidence="12">The sequence shown here is derived from an EMBL/GenBank/DDBJ whole genome shotgun (WGS) entry which is preliminary data.</text>
</comment>
<dbReference type="Pfam" id="PF17961">
    <property type="entry name" value="Big_8"/>
    <property type="match status" value="1"/>
</dbReference>
<dbReference type="PANTHER" id="PTHR36108">
    <property type="entry name" value="COLOSSIN-B-RELATED"/>
    <property type="match status" value="1"/>
</dbReference>
<dbReference type="Proteomes" id="UP000003244">
    <property type="component" value="Unassembled WGS sequence"/>
</dbReference>
<evidence type="ECO:0000256" key="5">
    <source>
        <dbReference type="ARBA" id="ARBA00022729"/>
    </source>
</evidence>
<dbReference type="Gene3D" id="2.60.40.1280">
    <property type="match status" value="1"/>
</dbReference>
<evidence type="ECO:0000259" key="10">
    <source>
        <dbReference type="Pfam" id="PF17802"/>
    </source>
</evidence>
<dbReference type="AlphaFoldDB" id="E0E4U3"/>
<dbReference type="InterPro" id="IPR013783">
    <property type="entry name" value="Ig-like_fold"/>
</dbReference>
<evidence type="ECO:0000256" key="4">
    <source>
        <dbReference type="ARBA" id="ARBA00022525"/>
    </source>
</evidence>
<evidence type="ECO:0000313" key="13">
    <source>
        <dbReference type="Proteomes" id="UP000003244"/>
    </source>
</evidence>
<feature type="domain" description="SpaA-like prealbumin fold" evidence="10">
    <location>
        <begin position="554"/>
        <end position="639"/>
    </location>
</feature>
<organism evidence="12 13">
    <name type="scientific">Peptostreptococcus stomatis DSM 17678</name>
    <dbReference type="NCBI Taxonomy" id="596315"/>
    <lineage>
        <taxon>Bacteria</taxon>
        <taxon>Bacillati</taxon>
        <taxon>Bacillota</taxon>
        <taxon>Clostridia</taxon>
        <taxon>Peptostreptococcales</taxon>
        <taxon>Peptostreptococcaceae</taxon>
        <taxon>Peptostreptococcus</taxon>
    </lineage>
</organism>
<evidence type="ECO:0000256" key="2">
    <source>
        <dbReference type="ARBA" id="ARBA00007257"/>
    </source>
</evidence>
<accession>E0E4U3</accession>
<evidence type="ECO:0000259" key="8">
    <source>
        <dbReference type="Pfam" id="PF05737"/>
    </source>
</evidence>
<proteinExistence type="inferred from homology"/>
<feature type="domain" description="SpaA-like prealbumin fold" evidence="10">
    <location>
        <begin position="331"/>
        <end position="421"/>
    </location>
</feature>
<protein>
    <submittedName>
        <fullName evidence="12">LPXTG-motif cell wall anchor domain protein</fullName>
    </submittedName>
</protein>
<keyword evidence="13" id="KW-1185">Reference proteome</keyword>
<evidence type="ECO:0000256" key="6">
    <source>
        <dbReference type="ARBA" id="ARBA00023088"/>
    </source>
</evidence>
<keyword evidence="7" id="KW-1133">Transmembrane helix</keyword>
<feature type="transmembrane region" description="Helical" evidence="7">
    <location>
        <begin position="679"/>
        <end position="698"/>
    </location>
</feature>
<evidence type="ECO:0000313" key="12">
    <source>
        <dbReference type="EMBL" id="EFM64040.1"/>
    </source>
</evidence>
<keyword evidence="7" id="KW-0472">Membrane</keyword>
<dbReference type="Gene3D" id="2.60.40.10">
    <property type="entry name" value="Immunoglobulins"/>
    <property type="match status" value="2"/>
</dbReference>
<dbReference type="EMBL" id="ADGQ01000071">
    <property type="protein sequence ID" value="EFM64040.1"/>
    <property type="molecule type" value="Genomic_DNA"/>
</dbReference>
<name>E0E4U3_9FIRM</name>
<evidence type="ECO:0000259" key="11">
    <source>
        <dbReference type="Pfam" id="PF17961"/>
    </source>
</evidence>
<dbReference type="InterPro" id="IPR041171">
    <property type="entry name" value="SDR_Ig"/>
</dbReference>
<dbReference type="Pfam" id="PF05738">
    <property type="entry name" value="Cna_B"/>
    <property type="match status" value="1"/>
</dbReference>
<dbReference type="NCBIfam" id="TIGR01167">
    <property type="entry name" value="LPXTG_anchor"/>
    <property type="match status" value="1"/>
</dbReference>
<feature type="domain" description="CNA-B" evidence="9">
    <location>
        <begin position="428"/>
        <end position="528"/>
    </location>
</feature>
<reference evidence="12 13" key="1">
    <citation type="submission" date="2010-08" db="EMBL/GenBank/DDBJ databases">
        <authorList>
            <person name="Harkins D.M."/>
            <person name="Madupu R."/>
            <person name="Durkin A.S."/>
            <person name="Torralba M."/>
            <person name="Methe B."/>
            <person name="Sutton G.G."/>
            <person name="Nelson K.E."/>
        </authorList>
    </citation>
    <scope>NUCLEOTIDE SEQUENCE [LARGE SCALE GENOMIC DNA]</scope>
    <source>
        <strain evidence="12 13">DSM 17678</strain>
    </source>
</reference>
<evidence type="ECO:0000256" key="3">
    <source>
        <dbReference type="ARBA" id="ARBA00022512"/>
    </source>
</evidence>
<dbReference type="SUPFAM" id="SSF49401">
    <property type="entry name" value="Bacterial adhesins"/>
    <property type="match status" value="2"/>
</dbReference>
<dbReference type="GO" id="GO:0005518">
    <property type="term" value="F:collagen binding"/>
    <property type="evidence" value="ECO:0007669"/>
    <property type="project" value="InterPro"/>
</dbReference>
<keyword evidence="7" id="KW-0812">Transmembrane</keyword>
<dbReference type="STRING" id="596315.HMPREF0634_0838"/>
<dbReference type="SUPFAM" id="SSF49478">
    <property type="entry name" value="Cna protein B-type domain"/>
    <property type="match status" value="1"/>
</dbReference>
<dbReference type="InterPro" id="IPR011252">
    <property type="entry name" value="Fibrogen-bd_dom1"/>
</dbReference>
<keyword evidence="5" id="KW-0732">Signal</keyword>
<sequence length="705" mass="79835">MRGKKDERRPPLNAVNTVITHFSITDQDGNPVTELAKYKKFKLKISWDASSYGAGNLKAGDYFEIKLPDKMKFPTNHNACNFQIKNEEGKVVANAVVSPNDPEVGGGKVRVTFTDFVENNNNIKGTMFLAAEFIIHKVIINEKNKFSITVGSKLYETDIMITNPKPSLDILKKYGYTPKENSNVLAGWNVRINYEQSNLKNAKFTDKLNDKRQKYIEKQYGDKYSFFLKYVKLNATGDQVAKVYKTYNFDDLISGKDGYKLTISPDKNSFKLTLGNIGRKQFVLTYFTTYKEGSTLTNKATLTHGEDQIGVSYSYKSSESGGQAEGELNNKIKIIKLDKDDGRITLAGAKFKIIKLKNNGEEFIGEFITNDFGEIESPVLVAGKYRLIELEPPKDYDIEKKVHEVEVKNGQATIVTITNKKNKLDLPITKLWYDSEGREITTDEELAKLPKEVKIKLYRKINGGNEEVVKINGQDYVTVERDELNRWMYKYRGLPAYKLLPSGEKKYYTYRIEEVPLPGYENIEVSNQKLTLTGGLNYHTQRLEIKNRQNKYTFKIFKKDMEGGNIDSGAKFQLYKANIDQNGNITKGDPIEDEKEVTSQGISYENLVKGVYILSETKAPIGYTKLLNDVVLEINKSGKLVLREPNNMVKLENDGNGQNNIFMINIQNRKAEYPATGGIGSPIVIVMGLILILAGLLVRRRLNCG</sequence>
<dbReference type="InterPro" id="IPR008456">
    <property type="entry name" value="Collagen-bd_dom"/>
</dbReference>
<dbReference type="Gene3D" id="2.60.40.1140">
    <property type="entry name" value="Collagen-binding surface protein Cna, B-type domain"/>
    <property type="match status" value="1"/>
</dbReference>
<keyword evidence="4" id="KW-0964">Secreted</keyword>
<feature type="domain" description="SDR-like Ig" evidence="11">
    <location>
        <begin position="40"/>
        <end position="134"/>
    </location>
</feature>
<feature type="domain" description="Collagen binding" evidence="8">
    <location>
        <begin position="170"/>
        <end position="304"/>
    </location>
</feature>
<evidence type="ECO:0000256" key="7">
    <source>
        <dbReference type="SAM" id="Phobius"/>
    </source>
</evidence>
<keyword evidence="6" id="KW-0572">Peptidoglycan-anchor</keyword>
<evidence type="ECO:0000256" key="1">
    <source>
        <dbReference type="ARBA" id="ARBA00004168"/>
    </source>
</evidence>
<dbReference type="InterPro" id="IPR008454">
    <property type="entry name" value="Collagen-bd_Cna-like_B-typ_dom"/>
</dbReference>
<keyword evidence="3" id="KW-0134">Cell wall</keyword>
<dbReference type="Pfam" id="PF17802">
    <property type="entry name" value="SpaA"/>
    <property type="match status" value="2"/>
</dbReference>
<gene>
    <name evidence="12" type="ORF">HMPREF0634_0838</name>
</gene>
<dbReference type="Pfam" id="PF05737">
    <property type="entry name" value="Collagen_bind"/>
    <property type="match status" value="1"/>
</dbReference>
<dbReference type="PANTHER" id="PTHR36108:SF13">
    <property type="entry name" value="COLOSSIN-B-RELATED"/>
    <property type="match status" value="1"/>
</dbReference>
<dbReference type="InterPro" id="IPR008966">
    <property type="entry name" value="Adhesion_dom_sf"/>
</dbReference>
<dbReference type="eggNOG" id="COG4932">
    <property type="taxonomic scope" value="Bacteria"/>
</dbReference>
<comment type="subcellular location">
    <subcellularLocation>
        <location evidence="1">Secreted</location>
        <location evidence="1">Cell wall</location>
        <topology evidence="1">Peptidoglycan-anchor</topology>
    </subcellularLocation>
</comment>